<organism evidence="2 3">
    <name type="scientific">Eubacterium multiforme</name>
    <dbReference type="NCBI Taxonomy" id="83339"/>
    <lineage>
        <taxon>Bacteria</taxon>
        <taxon>Bacillati</taxon>
        <taxon>Bacillota</taxon>
        <taxon>Clostridia</taxon>
        <taxon>Eubacteriales</taxon>
        <taxon>Eubacteriaceae</taxon>
        <taxon>Eubacterium</taxon>
    </lineage>
</organism>
<dbReference type="EMBL" id="JAUSUF010000013">
    <property type="protein sequence ID" value="MDQ0150831.1"/>
    <property type="molecule type" value="Genomic_DNA"/>
</dbReference>
<evidence type="ECO:0000313" key="3">
    <source>
        <dbReference type="Proteomes" id="UP001228504"/>
    </source>
</evidence>
<gene>
    <name evidence="2" type="ORF">J2S18_002805</name>
</gene>
<reference evidence="2 3" key="1">
    <citation type="submission" date="2023-07" db="EMBL/GenBank/DDBJ databases">
        <title>Genomic Encyclopedia of Type Strains, Phase IV (KMG-IV): sequencing the most valuable type-strain genomes for metagenomic binning, comparative biology and taxonomic classification.</title>
        <authorList>
            <person name="Goeker M."/>
        </authorList>
    </citation>
    <scope>NUCLEOTIDE SEQUENCE [LARGE SCALE GENOMIC DNA]</scope>
    <source>
        <strain evidence="2 3">DSM 20694</strain>
    </source>
</reference>
<feature type="region of interest" description="Disordered" evidence="1">
    <location>
        <begin position="67"/>
        <end position="134"/>
    </location>
</feature>
<feature type="compositionally biased region" description="Basic and acidic residues" evidence="1">
    <location>
        <begin position="122"/>
        <end position="133"/>
    </location>
</feature>
<dbReference type="Proteomes" id="UP001228504">
    <property type="component" value="Unassembled WGS sequence"/>
</dbReference>
<keyword evidence="3" id="KW-1185">Reference proteome</keyword>
<protein>
    <submittedName>
        <fullName evidence="2">Skp family chaperone for outer membrane proteins</fullName>
    </submittedName>
</protein>
<sequence>MKFKSFFSNHKKAIIACVIVLFLGIFIGKVESPSDKDISTIKSKNIALASEISQKDSLLTTKKAEVSSLQEKSKNLENKKEDIEKEIKDKEEANAKKEAELKAKEEANAASKKSTSSKPKKTSSENKKNKHEVGTMVWITRTGHKYHRTNHCGNTNPSNATEVSLKEAESMGLSPCSKCF</sequence>
<evidence type="ECO:0000256" key="1">
    <source>
        <dbReference type="SAM" id="MobiDB-lite"/>
    </source>
</evidence>
<evidence type="ECO:0000313" key="2">
    <source>
        <dbReference type="EMBL" id="MDQ0150831.1"/>
    </source>
</evidence>
<feature type="compositionally biased region" description="Basic and acidic residues" evidence="1">
    <location>
        <begin position="71"/>
        <end position="107"/>
    </location>
</feature>
<comment type="caution">
    <text evidence="2">The sequence shown here is derived from an EMBL/GenBank/DDBJ whole genome shotgun (WGS) entry which is preliminary data.</text>
</comment>
<accession>A0ABT9UWX9</accession>
<feature type="compositionally biased region" description="Low complexity" evidence="1">
    <location>
        <begin position="108"/>
        <end position="117"/>
    </location>
</feature>
<proteinExistence type="predicted"/>
<dbReference type="RefSeq" id="WP_307487644.1">
    <property type="nucleotide sequence ID" value="NZ_JAUSUF010000013.1"/>
</dbReference>
<name>A0ABT9UWX9_9FIRM</name>